<evidence type="ECO:0000313" key="2">
    <source>
        <dbReference type="EMBL" id="KAF2972295.1"/>
    </source>
</evidence>
<evidence type="ECO:0000256" key="1">
    <source>
        <dbReference type="SAM" id="MobiDB-lite"/>
    </source>
</evidence>
<dbReference type="InParanoid" id="A0A7C8MZW1"/>
<sequence length="89" mass="9281">MGQIIIDIQNGATATGVWVNGEKIEPENVIVPATAARDSRTEKTKNAVKALFKATAARIVGTEKTMNVEEDPAASGSSSKGAEKSDHGN</sequence>
<evidence type="ECO:0000313" key="3">
    <source>
        <dbReference type="Proteomes" id="UP000481858"/>
    </source>
</evidence>
<proteinExistence type="predicted"/>
<reference evidence="2 3" key="1">
    <citation type="submission" date="2019-12" db="EMBL/GenBank/DDBJ databases">
        <title>Draft genome sequence of the ascomycete Xylaria multiplex DSM 110363.</title>
        <authorList>
            <person name="Buettner E."/>
            <person name="Kellner H."/>
        </authorList>
    </citation>
    <scope>NUCLEOTIDE SEQUENCE [LARGE SCALE GENOMIC DNA]</scope>
    <source>
        <strain evidence="2 3">DSM 110363</strain>
    </source>
</reference>
<protein>
    <submittedName>
        <fullName evidence="2">Uncharacterized protein</fullName>
    </submittedName>
</protein>
<feature type="region of interest" description="Disordered" evidence="1">
    <location>
        <begin position="63"/>
        <end position="89"/>
    </location>
</feature>
<keyword evidence="3" id="KW-1185">Reference proteome</keyword>
<organism evidence="2 3">
    <name type="scientific">Xylaria multiplex</name>
    <dbReference type="NCBI Taxonomy" id="323545"/>
    <lineage>
        <taxon>Eukaryota</taxon>
        <taxon>Fungi</taxon>
        <taxon>Dikarya</taxon>
        <taxon>Ascomycota</taxon>
        <taxon>Pezizomycotina</taxon>
        <taxon>Sordariomycetes</taxon>
        <taxon>Xylariomycetidae</taxon>
        <taxon>Xylariales</taxon>
        <taxon>Xylariaceae</taxon>
        <taxon>Xylaria</taxon>
    </lineage>
</organism>
<dbReference type="AlphaFoldDB" id="A0A7C8MZW1"/>
<comment type="caution">
    <text evidence="2">The sequence shown here is derived from an EMBL/GenBank/DDBJ whole genome shotgun (WGS) entry which is preliminary data.</text>
</comment>
<dbReference type="Proteomes" id="UP000481858">
    <property type="component" value="Unassembled WGS sequence"/>
</dbReference>
<name>A0A7C8MZW1_9PEZI</name>
<gene>
    <name evidence="2" type="ORF">GQX73_g1307</name>
</gene>
<dbReference type="EMBL" id="WUBL01000007">
    <property type="protein sequence ID" value="KAF2972295.1"/>
    <property type="molecule type" value="Genomic_DNA"/>
</dbReference>
<accession>A0A7C8MZW1</accession>